<protein>
    <submittedName>
        <fullName evidence="1">Uncharacterized protein</fullName>
    </submittedName>
</protein>
<dbReference type="AlphaFoldDB" id="A0A7C9F489"/>
<reference evidence="1" key="2">
    <citation type="submission" date="2020-07" db="EMBL/GenBank/DDBJ databases">
        <authorList>
            <person name="Vera ALvarez R."/>
            <person name="Arias-Moreno D.M."/>
            <person name="Jimenez-Jacinto V."/>
            <person name="Jimenez-Bremont J.F."/>
            <person name="Swaminathan K."/>
            <person name="Moose S.P."/>
            <person name="Guerrero-Gonzalez M.L."/>
            <person name="Marino-Ramirez L."/>
            <person name="Landsman D."/>
            <person name="Rodriguez-Kessler M."/>
            <person name="Delgado-Sanchez P."/>
        </authorList>
    </citation>
    <scope>NUCLEOTIDE SEQUENCE</scope>
    <source>
        <tissue evidence="1">Cladode</tissue>
    </source>
</reference>
<organism evidence="1">
    <name type="scientific">Opuntia streptacantha</name>
    <name type="common">Prickly pear cactus</name>
    <name type="synonym">Opuntia cardona</name>
    <dbReference type="NCBI Taxonomy" id="393608"/>
    <lineage>
        <taxon>Eukaryota</taxon>
        <taxon>Viridiplantae</taxon>
        <taxon>Streptophyta</taxon>
        <taxon>Embryophyta</taxon>
        <taxon>Tracheophyta</taxon>
        <taxon>Spermatophyta</taxon>
        <taxon>Magnoliopsida</taxon>
        <taxon>eudicotyledons</taxon>
        <taxon>Gunneridae</taxon>
        <taxon>Pentapetalae</taxon>
        <taxon>Caryophyllales</taxon>
        <taxon>Cactineae</taxon>
        <taxon>Cactaceae</taxon>
        <taxon>Opuntioideae</taxon>
        <taxon>Opuntia</taxon>
    </lineage>
</organism>
<name>A0A7C9F489_OPUST</name>
<sequence>MTVRNLFTTPVTVKAVAEIAFLAANPKKLISNPKIHDKATAKNAVESNQFPAFIAKALKTSEYSPVMIQNTGAIINDNRLLYSTKPHVFNPRLVTMCLM</sequence>
<reference evidence="1" key="1">
    <citation type="journal article" date="2013" name="J. Plant Res.">
        <title>Effect of fungi and light on seed germination of three Opuntia species from semiarid lands of central Mexico.</title>
        <authorList>
            <person name="Delgado-Sanchez P."/>
            <person name="Jimenez-Bremont J.F."/>
            <person name="Guerrero-Gonzalez Mde L."/>
            <person name="Flores J."/>
        </authorList>
    </citation>
    <scope>NUCLEOTIDE SEQUENCE</scope>
    <source>
        <tissue evidence="1">Cladode</tissue>
    </source>
</reference>
<dbReference type="EMBL" id="GISG01255556">
    <property type="protein sequence ID" value="MBA4672549.1"/>
    <property type="molecule type" value="Transcribed_RNA"/>
</dbReference>
<proteinExistence type="predicted"/>
<accession>A0A7C9F489</accession>
<evidence type="ECO:0000313" key="1">
    <source>
        <dbReference type="EMBL" id="MBA4672549.1"/>
    </source>
</evidence>